<feature type="domain" description="Helicase C-terminal" evidence="9">
    <location>
        <begin position="1007"/>
        <end position="1180"/>
    </location>
</feature>
<feature type="region of interest" description="Disordered" evidence="7">
    <location>
        <begin position="265"/>
        <end position="352"/>
    </location>
</feature>
<dbReference type="InterPro" id="IPR011709">
    <property type="entry name" value="DEAD-box_helicase_OB_fold"/>
</dbReference>
<dbReference type="SUPFAM" id="SSF52540">
    <property type="entry name" value="P-loop containing nucleoside triphosphate hydrolases"/>
    <property type="match status" value="1"/>
</dbReference>
<evidence type="ECO:0000313" key="10">
    <source>
        <dbReference type="EMBL" id="SNX86964.1"/>
    </source>
</evidence>
<feature type="compositionally biased region" description="Low complexity" evidence="7">
    <location>
        <begin position="661"/>
        <end position="670"/>
    </location>
</feature>
<gene>
    <name evidence="10" type="ORF">MEPE_05673</name>
</gene>
<dbReference type="CDD" id="cd17982">
    <property type="entry name" value="DEXHc_DHX37"/>
    <property type="match status" value="1"/>
</dbReference>
<evidence type="ECO:0000259" key="8">
    <source>
        <dbReference type="PROSITE" id="PS51192"/>
    </source>
</evidence>
<dbReference type="GO" id="GO:0005524">
    <property type="term" value="F:ATP binding"/>
    <property type="evidence" value="ECO:0007669"/>
    <property type="project" value="UniProtKB-KW"/>
</dbReference>
<keyword evidence="6" id="KW-0067">ATP-binding</keyword>
<dbReference type="EC" id="3.6.4.13" evidence="2"/>
<dbReference type="Gene3D" id="1.20.120.1080">
    <property type="match status" value="1"/>
</dbReference>
<dbReference type="Pfam" id="PF04408">
    <property type="entry name" value="WHD_HA2"/>
    <property type="match status" value="1"/>
</dbReference>
<feature type="compositionally biased region" description="Basic and acidic residues" evidence="7">
    <location>
        <begin position="648"/>
        <end position="660"/>
    </location>
</feature>
<feature type="compositionally biased region" description="Acidic residues" evidence="7">
    <location>
        <begin position="404"/>
        <end position="437"/>
    </location>
</feature>
<feature type="compositionally biased region" description="Low complexity" evidence="7">
    <location>
        <begin position="455"/>
        <end position="465"/>
    </location>
</feature>
<dbReference type="InterPro" id="IPR007502">
    <property type="entry name" value="Helicase-assoc_dom"/>
</dbReference>
<dbReference type="GO" id="GO:1990904">
    <property type="term" value="C:ribonucleoprotein complex"/>
    <property type="evidence" value="ECO:0007669"/>
    <property type="project" value="UniProtKB-ARBA"/>
</dbReference>
<feature type="compositionally biased region" description="Basic and acidic residues" evidence="7">
    <location>
        <begin position="1"/>
        <end position="10"/>
    </location>
</feature>
<dbReference type="Gene3D" id="3.40.50.300">
    <property type="entry name" value="P-loop containing nucleotide triphosphate hydrolases"/>
    <property type="match status" value="3"/>
</dbReference>
<evidence type="ECO:0000256" key="7">
    <source>
        <dbReference type="SAM" id="MobiDB-lite"/>
    </source>
</evidence>
<reference evidence="10" key="1">
    <citation type="submission" date="2023-10" db="EMBL/GenBank/DDBJ databases">
        <authorList>
            <person name="Guldener U."/>
        </authorList>
    </citation>
    <scope>NUCLEOTIDE SEQUENCE</scope>
    <source>
        <strain evidence="10">Mp4</strain>
    </source>
</reference>
<evidence type="ECO:0000256" key="4">
    <source>
        <dbReference type="ARBA" id="ARBA00022801"/>
    </source>
</evidence>
<accession>A0AAJ4XPX6</accession>
<dbReference type="FunFam" id="3.40.50.300:FF:002147">
    <property type="entry name" value="Putative ATP-dependent RNA helicase"/>
    <property type="match status" value="1"/>
</dbReference>
<dbReference type="FunFam" id="1.20.120.1080:FF:000045">
    <property type="entry name" value="Uncharacterized protein"/>
    <property type="match status" value="1"/>
</dbReference>
<dbReference type="GO" id="GO:0005730">
    <property type="term" value="C:nucleolus"/>
    <property type="evidence" value="ECO:0007669"/>
    <property type="project" value="TreeGrafter"/>
</dbReference>
<name>A0AAJ4XPX6_9BASI</name>
<dbReference type="Pfam" id="PF00271">
    <property type="entry name" value="Helicase_C"/>
    <property type="match status" value="1"/>
</dbReference>
<dbReference type="PROSITE" id="PS00690">
    <property type="entry name" value="DEAH_ATP_HELICASE"/>
    <property type="match status" value="1"/>
</dbReference>
<feature type="compositionally biased region" description="Basic and acidic residues" evidence="7">
    <location>
        <begin position="467"/>
        <end position="477"/>
    </location>
</feature>
<feature type="region of interest" description="Disordered" evidence="7">
    <location>
        <begin position="959"/>
        <end position="1047"/>
    </location>
</feature>
<keyword evidence="5 10" id="KW-0347">Helicase</keyword>
<feature type="region of interest" description="Disordered" evidence="7">
    <location>
        <begin position="645"/>
        <end position="670"/>
    </location>
</feature>
<comment type="similarity">
    <text evidence="1">Belongs to the DEAD box helicase family. DEAH subfamily.</text>
</comment>
<evidence type="ECO:0000256" key="2">
    <source>
        <dbReference type="ARBA" id="ARBA00012552"/>
    </source>
</evidence>
<keyword evidence="3" id="KW-0547">Nucleotide-binding</keyword>
<dbReference type="Pfam" id="PF21010">
    <property type="entry name" value="HA2_C"/>
    <property type="match status" value="1"/>
</dbReference>
<feature type="region of interest" description="Disordered" evidence="7">
    <location>
        <begin position="366"/>
        <end position="595"/>
    </location>
</feature>
<dbReference type="Pfam" id="PF07717">
    <property type="entry name" value="OB_NTP_bind"/>
    <property type="match status" value="1"/>
</dbReference>
<dbReference type="Proteomes" id="UP001294444">
    <property type="component" value="Unassembled WGS sequence"/>
</dbReference>
<feature type="domain" description="Helicase ATP-binding" evidence="8">
    <location>
        <begin position="701"/>
        <end position="879"/>
    </location>
</feature>
<feature type="compositionally biased region" description="Acidic residues" evidence="7">
    <location>
        <begin position="478"/>
        <end position="487"/>
    </location>
</feature>
<feature type="region of interest" description="Disordered" evidence="7">
    <location>
        <begin position="1"/>
        <end position="82"/>
    </location>
</feature>
<proteinExistence type="inferred from homology"/>
<dbReference type="GO" id="GO:0003723">
    <property type="term" value="F:RNA binding"/>
    <property type="evidence" value="ECO:0007669"/>
    <property type="project" value="TreeGrafter"/>
</dbReference>
<evidence type="ECO:0000256" key="3">
    <source>
        <dbReference type="ARBA" id="ARBA00022741"/>
    </source>
</evidence>
<dbReference type="FunFam" id="3.40.50.300:FF:002693">
    <property type="entry name" value="Predicted protein"/>
    <property type="match status" value="1"/>
</dbReference>
<dbReference type="PANTHER" id="PTHR18934">
    <property type="entry name" value="ATP-DEPENDENT RNA HELICASE"/>
    <property type="match status" value="1"/>
</dbReference>
<keyword evidence="11" id="KW-1185">Reference proteome</keyword>
<organism evidence="10 11">
    <name type="scientific">Melanopsichium pennsylvanicum</name>
    <dbReference type="NCBI Taxonomy" id="63383"/>
    <lineage>
        <taxon>Eukaryota</taxon>
        <taxon>Fungi</taxon>
        <taxon>Dikarya</taxon>
        <taxon>Basidiomycota</taxon>
        <taxon>Ustilaginomycotina</taxon>
        <taxon>Ustilaginomycetes</taxon>
        <taxon>Ustilaginales</taxon>
        <taxon>Ustilaginaceae</taxon>
        <taxon>Melanopsichium</taxon>
    </lineage>
</organism>
<dbReference type="SMART" id="SM00847">
    <property type="entry name" value="HA2"/>
    <property type="match status" value="1"/>
</dbReference>
<dbReference type="GO" id="GO:0003724">
    <property type="term" value="F:RNA helicase activity"/>
    <property type="evidence" value="ECO:0007669"/>
    <property type="project" value="UniProtKB-EC"/>
</dbReference>
<comment type="caution">
    <text evidence="10">The sequence shown here is derived from an EMBL/GenBank/DDBJ whole genome shotgun (WGS) entry which is preliminary data.</text>
</comment>
<feature type="compositionally biased region" description="Low complexity" evidence="7">
    <location>
        <begin position="316"/>
        <end position="331"/>
    </location>
</feature>
<feature type="compositionally biased region" description="Basic and acidic residues" evidence="7">
    <location>
        <begin position="50"/>
        <end position="64"/>
    </location>
</feature>
<dbReference type="InterPro" id="IPR027417">
    <property type="entry name" value="P-loop_NTPase"/>
</dbReference>
<dbReference type="CDD" id="cd18791">
    <property type="entry name" value="SF2_C_RHA"/>
    <property type="match status" value="1"/>
</dbReference>
<evidence type="ECO:0000313" key="11">
    <source>
        <dbReference type="Proteomes" id="UP001294444"/>
    </source>
</evidence>
<dbReference type="PROSITE" id="PS51194">
    <property type="entry name" value="HELICASE_CTER"/>
    <property type="match status" value="1"/>
</dbReference>
<feature type="compositionally biased region" description="Basic residues" evidence="7">
    <location>
        <begin position="277"/>
        <end position="288"/>
    </location>
</feature>
<dbReference type="InterPro" id="IPR014001">
    <property type="entry name" value="Helicase_ATP-bd"/>
</dbReference>
<feature type="region of interest" description="Disordered" evidence="7">
    <location>
        <begin position="1291"/>
        <end position="1312"/>
    </location>
</feature>
<evidence type="ECO:0000256" key="5">
    <source>
        <dbReference type="ARBA" id="ARBA00022806"/>
    </source>
</evidence>
<feature type="region of interest" description="Disordered" evidence="7">
    <location>
        <begin position="122"/>
        <end position="252"/>
    </location>
</feature>
<feature type="compositionally biased region" description="Acidic residues" evidence="7">
    <location>
        <begin position="496"/>
        <end position="537"/>
    </location>
</feature>
<dbReference type="GO" id="GO:0000462">
    <property type="term" value="P:maturation of SSU-rRNA from tricistronic rRNA transcript (SSU-rRNA, 5.8S rRNA, LSU-rRNA)"/>
    <property type="evidence" value="ECO:0007669"/>
    <property type="project" value="TreeGrafter"/>
</dbReference>
<dbReference type="SMART" id="SM00490">
    <property type="entry name" value="HELICc"/>
    <property type="match status" value="1"/>
</dbReference>
<protein>
    <recommendedName>
        <fullName evidence="2">RNA helicase</fullName>
        <ecNumber evidence="2">3.6.4.13</ecNumber>
    </recommendedName>
</protein>
<sequence>MKIPVKERYNAKARRSSVGGSSHKNKRSLRQRDADTYDSNAQLILPGSDEDIKRKQAEQQRKELLQASGQDASAPMSSKKRKRLDAYIASRLKKEERVKIMQSLAQTSAEVDRTALKSAATLGTGRAKTMEERIDTAGQKSNRVSAKRRRRTMNGAAMQIEEDDDDADLDDMEERLKYDDDDDDHDDDDDQDHEANFTPPQDVEDDGEDRGPVGEVEEDPERRARIIAAASIFDKSEHQRSTTAASSPAPLKGSALASALGSALAKDANGNPIMPIMRKRTKKPKKAARVNAAARLEHAHESDSSFDSSESETEHAAASSSGSRLASALSADEARIGPAPKASLSRKNQGKRLALEQAQIFAKAQALDTKGKGKAAPIPSGPGWDQQGSDDEGSAFKSVKFADDLDDEHMDDQVDDGEDASDLSSEEPDTDQDEEAVFFEAMRRRGLLQSQGEVAASSSASASGADYIKDNATRDAMEEQEEDDRSDDDQGHEHGDDDSDENEYGDDDGDDDDDDEDEDDDDDDDDDDDNDGEAEGEEQYRSRRRGIGTTKRSAGFKDWARAAVGISGSASTAPKTESAEGAEAKGADEDDTAYNLEPVGGFKIKVGDIMPKDGVARGPLGRDEENARERSAFAAKHYAELDAAVASHEADNESKAKESSSSKSPGASSAKILTHVEVQRPEQLTVARLRLPVVHEEDNIVRTIMENAVTVICGETGSGKTTQVPQFLYEAAFGSKGSLNPGMIGVTQPRRVAAVSMAQRVASELSLPADRVSHQIRYDATVSPDTAIKFMTDGVLLRELATDFLLTKYSAIMIDEAHERSINTDVLIGVLSRVVRLREKRWLEGAEGARPLRLIIMSATLRVSDFTENTTLFPIAPPVINIDARQHPVTVHFNRKTVQDYITESVNKATKIHARLPPGGILIFLTGQQEITTVCKKLEKRFGRRAIEQKKKDRERVQGRFRYRKDEDEDEDKVEKNLPTGEEITARDGDVEAEEVDLGLERDLAADVDDGAMDDADDPEALDTDDEAGESEARHDDDLPDELKDDSDVPMHILPLYSLLPSEKQMRIFQEPPVDTRLVVVATNVAETSLTIPNIRYVIDCGRSKERKYDLISGVQSYEVSWISKASASQRAGRAGRTGPGHCYRLYSSAVYEDHFSQFSSPEILRTPVDGLVLSMKAMNIDNVANFPFPTPPDRVALKKAEQILTHLGALKAPAVASTSMGQNKRKLNHAQITDLGRTMTLFPVSPRYAKMLAQGQQHGCLAYIVAMVAALSIGDPFIREQLIEEEYGDRRAKSYTNEEQGAAEQQGGDDYDRAFGKMDGDEDLNVELVNTTNAELLDKERRKARRAKYFATMRKFEALGTGLSDTFRLLSVVGAYEYSGGSVSFCDKNFLRPKAMEEIHKLRAQLCSLISSTFPDFSSMLANPKLTPPNETQLKVIRQLIASAYIDQVAVRADLISNESVVSGFTKFADEKTKEMLFKLGTKGGGDRMQSTRGVPYKAMGVGGFAFIHPTSSFYHSTPPSWVVFGEVHKSQSKFSKIDGDDEGEKEGGAGEGTVWLKTLTKINPVWLPSLGKALCTFSKPTPVNAGGGAGELNRLKANVLAMKSGERKVGEEVRDVLVTPTYGVGSENDGMAGGLGWTLPAIKAKQRFVDGRWILNLV</sequence>
<dbReference type="GO" id="GO:0016787">
    <property type="term" value="F:hydrolase activity"/>
    <property type="evidence" value="ECO:0007669"/>
    <property type="project" value="UniProtKB-KW"/>
</dbReference>
<dbReference type="PANTHER" id="PTHR18934:SF99">
    <property type="entry name" value="ATP-DEPENDENT RNA HELICASE DHX37-RELATED"/>
    <property type="match status" value="1"/>
</dbReference>
<dbReference type="FunFam" id="3.40.50.300:FF:001555">
    <property type="entry name" value="Putative ATP-dependent RNA helicase"/>
    <property type="match status" value="1"/>
</dbReference>
<keyword evidence="4" id="KW-0378">Hydrolase</keyword>
<dbReference type="InterPro" id="IPR001650">
    <property type="entry name" value="Helicase_C-like"/>
</dbReference>
<evidence type="ECO:0000259" key="9">
    <source>
        <dbReference type="PROSITE" id="PS51194"/>
    </source>
</evidence>
<feature type="compositionally biased region" description="Acidic residues" evidence="7">
    <location>
        <begin position="160"/>
        <end position="192"/>
    </location>
</feature>
<dbReference type="PROSITE" id="PS51192">
    <property type="entry name" value="HELICASE_ATP_BIND_1"/>
    <property type="match status" value="1"/>
</dbReference>
<dbReference type="InterPro" id="IPR048333">
    <property type="entry name" value="HA2_WH"/>
</dbReference>
<evidence type="ECO:0000256" key="6">
    <source>
        <dbReference type="ARBA" id="ARBA00022840"/>
    </source>
</evidence>
<evidence type="ECO:0000256" key="1">
    <source>
        <dbReference type="ARBA" id="ARBA00008792"/>
    </source>
</evidence>
<dbReference type="InterPro" id="IPR002464">
    <property type="entry name" value="DNA/RNA_helicase_DEAH_CS"/>
</dbReference>
<feature type="compositionally biased region" description="Acidic residues" evidence="7">
    <location>
        <begin position="1006"/>
        <end position="1030"/>
    </location>
</feature>
<dbReference type="SMART" id="SM00487">
    <property type="entry name" value="DEXDc"/>
    <property type="match status" value="1"/>
</dbReference>
<dbReference type="EMBL" id="OAPG01000017">
    <property type="protein sequence ID" value="SNX86964.1"/>
    <property type="molecule type" value="Genomic_DNA"/>
</dbReference>